<dbReference type="GeneID" id="19240253"/>
<dbReference type="EMBL" id="KE721227">
    <property type="protein sequence ID" value="ERF71248.1"/>
    <property type="molecule type" value="Genomic_DNA"/>
</dbReference>
<evidence type="ECO:0008006" key="3">
    <source>
        <dbReference type="Google" id="ProtNLM"/>
    </source>
</evidence>
<accession>U1GGL7</accession>
<sequence>MLHTLHRLFGLTTGIPQPCAEPQAHPDLYHSNVIVDDKFKNLALTDWQGTCIVPWELVEFPLFLSTVSRAMDAAFNNDQNGQPKPADARLRWKERAEYVQMVKAAETAMNKDAALSRTLGTTDVQGLAHAIKVYTEPGKLSFYDKSWTCSGRASCVSRN</sequence>
<dbReference type="Proteomes" id="UP000019373">
    <property type="component" value="Unassembled WGS sequence"/>
</dbReference>
<dbReference type="HOGENOM" id="CLU_1660745_0_0_1"/>
<protein>
    <recommendedName>
        <fullName evidence="3">Aminoglycoside phosphotransferase domain-containing protein</fullName>
    </recommendedName>
</protein>
<gene>
    <name evidence="1" type="ORF">EPUS_05300</name>
</gene>
<name>U1GGL7_ENDPU</name>
<proteinExistence type="predicted"/>
<dbReference type="AlphaFoldDB" id="U1GGL7"/>
<organism evidence="1 2">
    <name type="scientific">Endocarpon pusillum (strain Z07020 / HMAS-L-300199)</name>
    <name type="common">Lichen-forming fungus</name>
    <dbReference type="NCBI Taxonomy" id="1263415"/>
    <lineage>
        <taxon>Eukaryota</taxon>
        <taxon>Fungi</taxon>
        <taxon>Dikarya</taxon>
        <taxon>Ascomycota</taxon>
        <taxon>Pezizomycotina</taxon>
        <taxon>Eurotiomycetes</taxon>
        <taxon>Chaetothyriomycetidae</taxon>
        <taxon>Verrucariales</taxon>
        <taxon>Verrucariaceae</taxon>
        <taxon>Endocarpon</taxon>
    </lineage>
</organism>
<dbReference type="OrthoDB" id="10003767at2759"/>
<reference evidence="2" key="1">
    <citation type="journal article" date="2014" name="BMC Genomics">
        <title>Genome characteristics reveal the impact of lichenization on lichen-forming fungus Endocarpon pusillum Hedwig (Verrucariales, Ascomycota).</title>
        <authorList>
            <person name="Wang Y.-Y."/>
            <person name="Liu B."/>
            <person name="Zhang X.-Y."/>
            <person name="Zhou Q.-M."/>
            <person name="Zhang T."/>
            <person name="Li H."/>
            <person name="Yu Y.-F."/>
            <person name="Zhang X.-L."/>
            <person name="Hao X.-Y."/>
            <person name="Wang M."/>
            <person name="Wang L."/>
            <person name="Wei J.-C."/>
        </authorList>
    </citation>
    <scope>NUCLEOTIDE SEQUENCE [LARGE SCALE GENOMIC DNA]</scope>
    <source>
        <strain evidence="2">Z07020 / HMAS-L-300199</strain>
    </source>
</reference>
<keyword evidence="2" id="KW-1185">Reference proteome</keyword>
<dbReference type="eggNOG" id="ENOG502SI0S">
    <property type="taxonomic scope" value="Eukaryota"/>
</dbReference>
<dbReference type="RefSeq" id="XP_007803070.1">
    <property type="nucleotide sequence ID" value="XM_007804879.1"/>
</dbReference>
<evidence type="ECO:0000313" key="1">
    <source>
        <dbReference type="EMBL" id="ERF71248.1"/>
    </source>
</evidence>
<evidence type="ECO:0000313" key="2">
    <source>
        <dbReference type="Proteomes" id="UP000019373"/>
    </source>
</evidence>